<organism evidence="2 3">
    <name type="scientific">Carnegiea gigantea</name>
    <dbReference type="NCBI Taxonomy" id="171969"/>
    <lineage>
        <taxon>Eukaryota</taxon>
        <taxon>Viridiplantae</taxon>
        <taxon>Streptophyta</taxon>
        <taxon>Embryophyta</taxon>
        <taxon>Tracheophyta</taxon>
        <taxon>Spermatophyta</taxon>
        <taxon>Magnoliopsida</taxon>
        <taxon>eudicotyledons</taxon>
        <taxon>Gunneridae</taxon>
        <taxon>Pentapetalae</taxon>
        <taxon>Caryophyllales</taxon>
        <taxon>Cactineae</taxon>
        <taxon>Cactaceae</taxon>
        <taxon>Cactoideae</taxon>
        <taxon>Echinocereeae</taxon>
        <taxon>Carnegiea</taxon>
    </lineage>
</organism>
<dbReference type="EMBL" id="JAKOGI010001183">
    <property type="protein sequence ID" value="KAJ8427159.1"/>
    <property type="molecule type" value="Genomic_DNA"/>
</dbReference>
<evidence type="ECO:0000313" key="2">
    <source>
        <dbReference type="EMBL" id="KAJ8427159.1"/>
    </source>
</evidence>
<protein>
    <submittedName>
        <fullName evidence="2">Uncharacterized protein</fullName>
    </submittedName>
</protein>
<gene>
    <name evidence="2" type="ORF">Cgig2_009518</name>
</gene>
<accession>A0A9Q1JKV3</accession>
<evidence type="ECO:0000256" key="1">
    <source>
        <dbReference type="SAM" id="MobiDB-lite"/>
    </source>
</evidence>
<feature type="compositionally biased region" description="Pro residues" evidence="1">
    <location>
        <begin position="120"/>
        <end position="131"/>
    </location>
</feature>
<dbReference type="Proteomes" id="UP001153076">
    <property type="component" value="Unassembled WGS sequence"/>
</dbReference>
<name>A0A9Q1JKV3_9CARY</name>
<sequence>MASTSQISETLPQFLVDVSGVMNEVQVVNVDASEEEQPDDVDKCTHRVLFSDLNQVSGLNQDADLQASHAGDTSRAEGVNTAFWNTFGSFMPYNANLFMSVQGSMQQSQLLLQPTSHPTSQPPVEPTPQRTPEPHAASQQSGGRIVPSGEHEMAIRPKILIEPEGDMYLLYYPFTKYEMLLKYYYWLPQHDRQFRSNFEVSGAKQLKNLEPTVDELYKDTHMHRKKGNQGNWVCKKSELRLPSTDDSSRSPPLFECDIWVQENLTSKGRVYGFGAEGVVMKQWSHLSVSSRSSSVNNYDVSEMAMRLNKSVWRRLAKKRCKTFASRARRK</sequence>
<dbReference type="AlphaFoldDB" id="A0A9Q1JKV3"/>
<comment type="caution">
    <text evidence="2">The sequence shown here is derived from an EMBL/GenBank/DDBJ whole genome shotgun (WGS) entry which is preliminary data.</text>
</comment>
<feature type="region of interest" description="Disordered" evidence="1">
    <location>
        <begin position="109"/>
        <end position="149"/>
    </location>
</feature>
<keyword evidence="3" id="KW-1185">Reference proteome</keyword>
<proteinExistence type="predicted"/>
<evidence type="ECO:0000313" key="3">
    <source>
        <dbReference type="Proteomes" id="UP001153076"/>
    </source>
</evidence>
<reference evidence="2" key="1">
    <citation type="submission" date="2022-04" db="EMBL/GenBank/DDBJ databases">
        <title>Carnegiea gigantea Genome sequencing and assembly v2.</title>
        <authorList>
            <person name="Copetti D."/>
            <person name="Sanderson M.J."/>
            <person name="Burquez A."/>
            <person name="Wojciechowski M.F."/>
        </authorList>
    </citation>
    <scope>NUCLEOTIDE SEQUENCE</scope>
    <source>
        <strain evidence="2">SGP5-SGP5p</strain>
        <tissue evidence="2">Aerial part</tissue>
    </source>
</reference>
<dbReference type="OrthoDB" id="1418522at2759"/>